<feature type="compositionally biased region" description="Polar residues" evidence="1">
    <location>
        <begin position="77"/>
        <end position="86"/>
    </location>
</feature>
<proteinExistence type="predicted"/>
<dbReference type="AlphaFoldDB" id="A0AAV9Z671"/>
<keyword evidence="3" id="KW-1185">Reference proteome</keyword>
<reference evidence="2 3" key="1">
    <citation type="journal article" date="2024" name="J Genomics">
        <title>Draft genome sequencing and assembly of Favolaschia claudopus CIRM-BRFM 2984 isolated from oak limbs.</title>
        <authorList>
            <person name="Navarro D."/>
            <person name="Drula E."/>
            <person name="Chaduli D."/>
            <person name="Cazenave R."/>
            <person name="Ahrendt S."/>
            <person name="Wang J."/>
            <person name="Lipzen A."/>
            <person name="Daum C."/>
            <person name="Barry K."/>
            <person name="Grigoriev I.V."/>
            <person name="Favel A."/>
            <person name="Rosso M.N."/>
            <person name="Martin F."/>
        </authorList>
    </citation>
    <scope>NUCLEOTIDE SEQUENCE [LARGE SCALE GENOMIC DNA]</scope>
    <source>
        <strain evidence="2 3">CIRM-BRFM 2984</strain>
    </source>
</reference>
<accession>A0AAV9Z671</accession>
<comment type="caution">
    <text evidence="2">The sequence shown here is derived from an EMBL/GenBank/DDBJ whole genome shotgun (WGS) entry which is preliminary data.</text>
</comment>
<name>A0AAV9Z671_9AGAR</name>
<evidence type="ECO:0000256" key="1">
    <source>
        <dbReference type="SAM" id="MobiDB-lite"/>
    </source>
</evidence>
<evidence type="ECO:0000313" key="3">
    <source>
        <dbReference type="Proteomes" id="UP001362999"/>
    </source>
</evidence>
<feature type="compositionally biased region" description="Polar residues" evidence="1">
    <location>
        <begin position="120"/>
        <end position="129"/>
    </location>
</feature>
<protein>
    <submittedName>
        <fullName evidence="2">Uncharacterized protein</fullName>
    </submittedName>
</protein>
<dbReference type="EMBL" id="JAWWNJ010000201">
    <property type="protein sequence ID" value="KAK6971907.1"/>
    <property type="molecule type" value="Genomic_DNA"/>
</dbReference>
<feature type="compositionally biased region" description="Basic and acidic residues" evidence="1">
    <location>
        <begin position="55"/>
        <end position="73"/>
    </location>
</feature>
<organism evidence="2 3">
    <name type="scientific">Favolaschia claudopus</name>
    <dbReference type="NCBI Taxonomy" id="2862362"/>
    <lineage>
        <taxon>Eukaryota</taxon>
        <taxon>Fungi</taxon>
        <taxon>Dikarya</taxon>
        <taxon>Basidiomycota</taxon>
        <taxon>Agaricomycotina</taxon>
        <taxon>Agaricomycetes</taxon>
        <taxon>Agaricomycetidae</taxon>
        <taxon>Agaricales</taxon>
        <taxon>Marasmiineae</taxon>
        <taxon>Mycenaceae</taxon>
        <taxon>Favolaschia</taxon>
    </lineage>
</organism>
<feature type="compositionally biased region" description="Basic and acidic residues" evidence="1">
    <location>
        <begin position="135"/>
        <end position="149"/>
    </location>
</feature>
<dbReference type="Proteomes" id="UP001362999">
    <property type="component" value="Unassembled WGS sequence"/>
</dbReference>
<feature type="region of interest" description="Disordered" evidence="1">
    <location>
        <begin position="200"/>
        <end position="232"/>
    </location>
</feature>
<gene>
    <name evidence="2" type="ORF">R3P38DRAFT_3494666</name>
</gene>
<feature type="region of interest" description="Disordered" evidence="1">
    <location>
        <begin position="47"/>
        <end position="88"/>
    </location>
</feature>
<feature type="region of interest" description="Disordered" evidence="1">
    <location>
        <begin position="120"/>
        <end position="149"/>
    </location>
</feature>
<evidence type="ECO:0000313" key="2">
    <source>
        <dbReference type="EMBL" id="KAK6971907.1"/>
    </source>
</evidence>
<sequence>MRTYQAWSAEKKKTTVKGKHTGHLMSFFRLNIPLTQGLHPVPDGNRKGQAGRHLMPGEHLGRDKIVGDRDTDWGKTIPSSEQSWSSGRMAEEVGRQGQVQRAANRLSYSTFQPSLLPYTATNMDSTSSPPRHPSHGTEHRSPGRFPNSRDKAACARFRLARKRRTSASQSLPASGFTCERQLWHEMHSLRLYRKNPSLSTAGYSEVAGAPRKHEAESKGRNSLHRCYETGQG</sequence>